<dbReference type="AlphaFoldDB" id="A0AAV5FB53"/>
<gene>
    <name evidence="2" type="primary">gb20595</name>
    <name evidence="2" type="ORF">PR202_gb20595</name>
</gene>
<protein>
    <submittedName>
        <fullName evidence="2">Uncharacterized protein</fullName>
    </submittedName>
</protein>
<proteinExistence type="predicted"/>
<keyword evidence="3" id="KW-1185">Reference proteome</keyword>
<comment type="caution">
    <text evidence="2">The sequence shown here is derived from an EMBL/GenBank/DDBJ whole genome shotgun (WGS) entry which is preliminary data.</text>
</comment>
<organism evidence="2 3">
    <name type="scientific">Eleusine coracana subsp. coracana</name>
    <dbReference type="NCBI Taxonomy" id="191504"/>
    <lineage>
        <taxon>Eukaryota</taxon>
        <taxon>Viridiplantae</taxon>
        <taxon>Streptophyta</taxon>
        <taxon>Embryophyta</taxon>
        <taxon>Tracheophyta</taxon>
        <taxon>Spermatophyta</taxon>
        <taxon>Magnoliopsida</taxon>
        <taxon>Liliopsida</taxon>
        <taxon>Poales</taxon>
        <taxon>Poaceae</taxon>
        <taxon>PACMAD clade</taxon>
        <taxon>Chloridoideae</taxon>
        <taxon>Cynodonteae</taxon>
        <taxon>Eleusininae</taxon>
        <taxon>Eleusine</taxon>
    </lineage>
</organism>
<evidence type="ECO:0000313" key="2">
    <source>
        <dbReference type="EMBL" id="GJN32118.1"/>
    </source>
</evidence>
<feature type="region of interest" description="Disordered" evidence="1">
    <location>
        <begin position="1"/>
        <end position="39"/>
    </location>
</feature>
<reference evidence="2" key="1">
    <citation type="journal article" date="2018" name="DNA Res.">
        <title>Multiple hybrid de novo genome assembly of finger millet, an orphan allotetraploid crop.</title>
        <authorList>
            <person name="Hatakeyama M."/>
            <person name="Aluri S."/>
            <person name="Balachadran M.T."/>
            <person name="Sivarajan S.R."/>
            <person name="Patrignani A."/>
            <person name="Gruter S."/>
            <person name="Poveda L."/>
            <person name="Shimizu-Inatsugi R."/>
            <person name="Baeten J."/>
            <person name="Francoijs K.J."/>
            <person name="Nataraja K.N."/>
            <person name="Reddy Y.A.N."/>
            <person name="Phadnis S."/>
            <person name="Ravikumar R.L."/>
            <person name="Schlapbach R."/>
            <person name="Sreeman S.M."/>
            <person name="Shimizu K.K."/>
        </authorList>
    </citation>
    <scope>NUCLEOTIDE SEQUENCE</scope>
</reference>
<name>A0AAV5FB53_ELECO</name>
<evidence type="ECO:0000256" key="1">
    <source>
        <dbReference type="SAM" id="MobiDB-lite"/>
    </source>
</evidence>
<reference evidence="2" key="2">
    <citation type="submission" date="2021-12" db="EMBL/GenBank/DDBJ databases">
        <title>Resequencing data analysis of finger millet.</title>
        <authorList>
            <person name="Hatakeyama M."/>
            <person name="Aluri S."/>
            <person name="Balachadran M.T."/>
            <person name="Sivarajan S.R."/>
            <person name="Poveda L."/>
            <person name="Shimizu-Inatsugi R."/>
            <person name="Schlapbach R."/>
            <person name="Sreeman S.M."/>
            <person name="Shimizu K.K."/>
        </authorList>
    </citation>
    <scope>NUCLEOTIDE SEQUENCE</scope>
</reference>
<evidence type="ECO:0000313" key="3">
    <source>
        <dbReference type="Proteomes" id="UP001054889"/>
    </source>
</evidence>
<feature type="compositionally biased region" description="Basic and acidic residues" evidence="1">
    <location>
        <begin position="18"/>
        <end position="28"/>
    </location>
</feature>
<accession>A0AAV5FB53</accession>
<dbReference type="PANTHER" id="PTHR33511">
    <property type="entry name" value="OS06G0632400 PROTEIN"/>
    <property type="match status" value="1"/>
</dbReference>
<dbReference type="EMBL" id="BQKI01000083">
    <property type="protein sequence ID" value="GJN32118.1"/>
    <property type="molecule type" value="Genomic_DNA"/>
</dbReference>
<dbReference type="Proteomes" id="UP001054889">
    <property type="component" value="Unassembled WGS sequence"/>
</dbReference>
<sequence>MGRKRSFLASLFGYKKHSSGEKQEEPRQRTRVRPSDDDEYYGPHWYAERDINKRASEYIEKVHRGMLDSEQDG</sequence>